<proteinExistence type="inferred from homology"/>
<evidence type="ECO:0000256" key="1">
    <source>
        <dbReference type="ARBA" id="ARBA00004196"/>
    </source>
</evidence>
<gene>
    <name evidence="5" type="primary">ngcE</name>
    <name evidence="5" type="ORF">ACEZDJ_30260</name>
</gene>
<name>A0ABV6UVT0_9ACTN</name>
<dbReference type="NCBIfam" id="TIGR03851">
    <property type="entry name" value="chitin_NgcE"/>
    <property type="match status" value="1"/>
</dbReference>
<evidence type="ECO:0000313" key="5">
    <source>
        <dbReference type="EMBL" id="MFC1405580.1"/>
    </source>
</evidence>
<dbReference type="Proteomes" id="UP001592528">
    <property type="component" value="Unassembled WGS sequence"/>
</dbReference>
<dbReference type="RefSeq" id="WP_030261461.1">
    <property type="nucleotide sequence ID" value="NZ_JBHEZZ010000022.1"/>
</dbReference>
<comment type="subcellular location">
    <subcellularLocation>
        <location evidence="1">Cell envelope</location>
    </subcellularLocation>
</comment>
<dbReference type="InterPro" id="IPR006059">
    <property type="entry name" value="SBP"/>
</dbReference>
<keyword evidence="6" id="KW-1185">Reference proteome</keyword>
<dbReference type="Pfam" id="PF01547">
    <property type="entry name" value="SBP_bac_1"/>
    <property type="match status" value="1"/>
</dbReference>
<keyword evidence="4" id="KW-0732">Signal</keyword>
<dbReference type="EMBL" id="JBHEZZ010000022">
    <property type="protein sequence ID" value="MFC1405580.1"/>
    <property type="molecule type" value="Genomic_DNA"/>
</dbReference>
<dbReference type="PANTHER" id="PTHR43649">
    <property type="entry name" value="ARABINOSE-BINDING PROTEIN-RELATED"/>
    <property type="match status" value="1"/>
</dbReference>
<keyword evidence="3" id="KW-0813">Transport</keyword>
<comment type="caution">
    <text evidence="5">The sequence shown here is derived from an EMBL/GenBank/DDBJ whole genome shotgun (WGS) entry which is preliminary data.</text>
</comment>
<evidence type="ECO:0000313" key="6">
    <source>
        <dbReference type="Proteomes" id="UP001592528"/>
    </source>
</evidence>
<evidence type="ECO:0000256" key="3">
    <source>
        <dbReference type="ARBA" id="ARBA00022448"/>
    </source>
</evidence>
<dbReference type="PANTHER" id="PTHR43649:SF31">
    <property type="entry name" value="SN-GLYCEROL-3-PHOSPHATE-BINDING PERIPLASMIC PROTEIN UGPB"/>
    <property type="match status" value="1"/>
</dbReference>
<comment type="similarity">
    <text evidence="2">Belongs to the bacterial solute-binding protein 1 family.</text>
</comment>
<dbReference type="SUPFAM" id="SSF53850">
    <property type="entry name" value="Periplasmic binding protein-like II"/>
    <property type="match status" value="1"/>
</dbReference>
<accession>A0ABV6UVT0</accession>
<evidence type="ECO:0000256" key="4">
    <source>
        <dbReference type="ARBA" id="ARBA00022729"/>
    </source>
</evidence>
<dbReference type="InterPro" id="IPR022386">
    <property type="entry name" value="Chitin_NgcE"/>
</dbReference>
<organism evidence="5 6">
    <name type="scientific">Streptacidiphilus cavernicola</name>
    <dbReference type="NCBI Taxonomy" id="3342716"/>
    <lineage>
        <taxon>Bacteria</taxon>
        <taxon>Bacillati</taxon>
        <taxon>Actinomycetota</taxon>
        <taxon>Actinomycetes</taxon>
        <taxon>Kitasatosporales</taxon>
        <taxon>Streptomycetaceae</taxon>
        <taxon>Streptacidiphilus</taxon>
    </lineage>
</organism>
<dbReference type="PROSITE" id="PS51318">
    <property type="entry name" value="TAT"/>
    <property type="match status" value="1"/>
</dbReference>
<sequence>MNKPNLNTVAPLTRRSLLRTTGLLGIAAVPAVSLLSGCATGGSDASSGTSPAAAGATSAANPLGVDTSAPLEVYVFKGGYGDDYAKFDEAIYKKSFPKATITHNGIQQVQTELQPRFVAGNPPAVIDNSGASAMVLGTLVGNGQVTDLSDLLKAPSIDDPSKTVADTLLPGALTATTFDGKVMALPYVYTAYGFWYSQSLFQKNGWEWPTTWSGLVTLAGKIKAAGISPFAYGGQTAPDYFMQPLISLAVKLGGVSTVTDIDNLKAGAWQSEPMQQAAQAIAALVKNGWMMSGSAGLTHTQAQTSWVQGKAAIYPSGSWIEAEMKGITPDGFDMVLGTLPSLTAADQLPVTALYTGASEKYIVPAQSKNVRGGLEFLRIMLSQSAATHFSELTHAPTVVKGAASGQDFGSTAFGSVTKAITAAGDNTFMYLFPSWYPTMATALKTEIGNLLAGRSDAAGFLKKMQATADAVTADSSIKKYTR</sequence>
<dbReference type="InterPro" id="IPR050490">
    <property type="entry name" value="Bact_solute-bd_prot1"/>
</dbReference>
<dbReference type="InterPro" id="IPR006311">
    <property type="entry name" value="TAT_signal"/>
</dbReference>
<dbReference type="Gene3D" id="3.40.190.10">
    <property type="entry name" value="Periplasmic binding protein-like II"/>
    <property type="match status" value="2"/>
</dbReference>
<protein>
    <submittedName>
        <fullName evidence="5">N-acetylglucosamine/diacetylchitobiose ABC transporter substrate-binding protein</fullName>
    </submittedName>
</protein>
<evidence type="ECO:0000256" key="2">
    <source>
        <dbReference type="ARBA" id="ARBA00008520"/>
    </source>
</evidence>
<reference evidence="5 6" key="1">
    <citation type="submission" date="2024-09" db="EMBL/GenBank/DDBJ databases">
        <authorList>
            <person name="Lee S.D."/>
        </authorList>
    </citation>
    <scope>NUCLEOTIDE SEQUENCE [LARGE SCALE GENOMIC DNA]</scope>
    <source>
        <strain evidence="5 6">N1-5</strain>
    </source>
</reference>